<dbReference type="InterPro" id="IPR012337">
    <property type="entry name" value="RNaseH-like_sf"/>
</dbReference>
<protein>
    <submittedName>
        <fullName evidence="3">RNase H domain-containing protein</fullName>
    </submittedName>
</protein>
<dbReference type="CDD" id="cd09276">
    <property type="entry name" value="Rnase_HI_RT_non_LTR"/>
    <property type="match status" value="1"/>
</dbReference>
<organism evidence="3 4">
    <name type="scientific">Trichonephila clavipes</name>
    <name type="common">Golden silk orbweaver</name>
    <name type="synonym">Nephila clavipes</name>
    <dbReference type="NCBI Taxonomy" id="2585209"/>
    <lineage>
        <taxon>Eukaryota</taxon>
        <taxon>Metazoa</taxon>
        <taxon>Ecdysozoa</taxon>
        <taxon>Arthropoda</taxon>
        <taxon>Chelicerata</taxon>
        <taxon>Arachnida</taxon>
        <taxon>Araneae</taxon>
        <taxon>Araneomorphae</taxon>
        <taxon>Entelegynae</taxon>
        <taxon>Araneoidea</taxon>
        <taxon>Nephilidae</taxon>
        <taxon>Trichonephila</taxon>
    </lineage>
</organism>
<dbReference type="SUPFAM" id="SSF53098">
    <property type="entry name" value="Ribonuclease H-like"/>
    <property type="match status" value="1"/>
</dbReference>
<dbReference type="InterPro" id="IPR002156">
    <property type="entry name" value="RNaseH_domain"/>
</dbReference>
<dbReference type="Proteomes" id="UP000887159">
    <property type="component" value="Unassembled WGS sequence"/>
</dbReference>
<dbReference type="EMBL" id="BMAU01021284">
    <property type="protein sequence ID" value="GFY09149.1"/>
    <property type="molecule type" value="Genomic_DNA"/>
</dbReference>
<feature type="chain" id="PRO_5036469379" evidence="1">
    <location>
        <begin position="19"/>
        <end position="276"/>
    </location>
</feature>
<sequence>MKGMFLTWKLLCFTCILALVRPVPEKIPIGAIFTPGTEEQQSAFKYTIHLHNTNDSQARFKVEPVIEVLDSPDAFKMARAREHSKTNLLEKGYKALGESTGSGAFIEKLSIRLSRRNPETCSVLRSELIAIDEGLKSILNRTGSSNIWILTDSRSAIQHLQDWTPVDDLVSFQIINKLITIAEYRGVHFQSIPSHVNVSGNEVTDFLAKRGCSEIATTDYALTYREIYSLMKIKDKQIWIDPPDHPGIRRKSPGDALEFTETEMIKRLCPDCSVGI</sequence>
<dbReference type="Gene3D" id="3.40.50.2300">
    <property type="match status" value="1"/>
</dbReference>
<feature type="signal peptide" evidence="1">
    <location>
        <begin position="1"/>
        <end position="18"/>
    </location>
</feature>
<dbReference type="AlphaFoldDB" id="A0A8X6S943"/>
<dbReference type="GO" id="GO:0004523">
    <property type="term" value="F:RNA-DNA hybrid ribonuclease activity"/>
    <property type="evidence" value="ECO:0007669"/>
    <property type="project" value="InterPro"/>
</dbReference>
<evidence type="ECO:0000259" key="2">
    <source>
        <dbReference type="PROSITE" id="PS50879"/>
    </source>
</evidence>
<dbReference type="InterPro" id="IPR036397">
    <property type="entry name" value="RNaseH_sf"/>
</dbReference>
<evidence type="ECO:0000313" key="3">
    <source>
        <dbReference type="EMBL" id="GFY09149.1"/>
    </source>
</evidence>
<keyword evidence="4" id="KW-1185">Reference proteome</keyword>
<feature type="domain" description="RNase H type-1" evidence="2">
    <location>
        <begin position="63"/>
        <end position="213"/>
    </location>
</feature>
<keyword evidence="1" id="KW-0732">Signal</keyword>
<accession>A0A8X6S943</accession>
<evidence type="ECO:0000313" key="4">
    <source>
        <dbReference type="Proteomes" id="UP000887159"/>
    </source>
</evidence>
<name>A0A8X6S943_TRICX</name>
<comment type="caution">
    <text evidence="3">The sequence shown here is derived from an EMBL/GenBank/DDBJ whole genome shotgun (WGS) entry which is preliminary data.</text>
</comment>
<proteinExistence type="predicted"/>
<dbReference type="GO" id="GO:0003676">
    <property type="term" value="F:nucleic acid binding"/>
    <property type="evidence" value="ECO:0007669"/>
    <property type="project" value="InterPro"/>
</dbReference>
<dbReference type="PROSITE" id="PS50879">
    <property type="entry name" value="RNASE_H_1"/>
    <property type="match status" value="1"/>
</dbReference>
<evidence type="ECO:0000256" key="1">
    <source>
        <dbReference type="SAM" id="SignalP"/>
    </source>
</evidence>
<dbReference type="Pfam" id="PF00075">
    <property type="entry name" value="RNase_H"/>
    <property type="match status" value="1"/>
</dbReference>
<dbReference type="Gene3D" id="3.30.420.10">
    <property type="entry name" value="Ribonuclease H-like superfamily/Ribonuclease H"/>
    <property type="match status" value="1"/>
</dbReference>
<gene>
    <name evidence="3" type="primary">AVEN_239882_1</name>
    <name evidence="3" type="ORF">TNCV_4663401</name>
</gene>
<reference evidence="3" key="1">
    <citation type="submission" date="2020-08" db="EMBL/GenBank/DDBJ databases">
        <title>Multicomponent nature underlies the extraordinary mechanical properties of spider dragline silk.</title>
        <authorList>
            <person name="Kono N."/>
            <person name="Nakamura H."/>
            <person name="Mori M."/>
            <person name="Yoshida Y."/>
            <person name="Ohtoshi R."/>
            <person name="Malay A.D."/>
            <person name="Moran D.A.P."/>
            <person name="Tomita M."/>
            <person name="Numata K."/>
            <person name="Arakawa K."/>
        </authorList>
    </citation>
    <scope>NUCLEOTIDE SEQUENCE</scope>
</reference>